<dbReference type="AlphaFoldDB" id="A0A8J5IX94"/>
<keyword evidence="2" id="KW-1185">Reference proteome</keyword>
<name>A0A8J5IX94_9STRA</name>
<organism evidence="1 2">
    <name type="scientific">Phytophthora aleatoria</name>
    <dbReference type="NCBI Taxonomy" id="2496075"/>
    <lineage>
        <taxon>Eukaryota</taxon>
        <taxon>Sar</taxon>
        <taxon>Stramenopiles</taxon>
        <taxon>Oomycota</taxon>
        <taxon>Peronosporomycetes</taxon>
        <taxon>Peronosporales</taxon>
        <taxon>Peronosporaceae</taxon>
        <taxon>Phytophthora</taxon>
    </lineage>
</organism>
<accession>A0A8J5IX94</accession>
<protein>
    <submittedName>
        <fullName evidence="1">Uncharacterized protein</fullName>
    </submittedName>
</protein>
<gene>
    <name evidence="1" type="ORF">JG688_00014292</name>
</gene>
<dbReference type="Proteomes" id="UP000709295">
    <property type="component" value="Unassembled WGS sequence"/>
</dbReference>
<sequence length="53" mass="6059">MKVCGLTHLSSQMGPHLAYFLSLRYIQYSRTTLSLQKTTVTKNAVAVMRLRIM</sequence>
<proteinExistence type="predicted"/>
<comment type="caution">
    <text evidence="1">The sequence shown here is derived from an EMBL/GenBank/DDBJ whole genome shotgun (WGS) entry which is preliminary data.</text>
</comment>
<reference evidence="1" key="1">
    <citation type="submission" date="2021-01" db="EMBL/GenBank/DDBJ databases">
        <title>Phytophthora aleatoria, a newly-described species from Pinus radiata is distinct from Phytophthora cactorum isolates based on comparative genomics.</title>
        <authorList>
            <person name="Mcdougal R."/>
            <person name="Panda P."/>
            <person name="Williams N."/>
            <person name="Studholme D.J."/>
        </authorList>
    </citation>
    <scope>NUCLEOTIDE SEQUENCE</scope>
    <source>
        <strain evidence="1">NZFS 4037</strain>
    </source>
</reference>
<evidence type="ECO:0000313" key="1">
    <source>
        <dbReference type="EMBL" id="KAG6950153.1"/>
    </source>
</evidence>
<dbReference type="EMBL" id="JAENGY010001338">
    <property type="protein sequence ID" value="KAG6950153.1"/>
    <property type="molecule type" value="Genomic_DNA"/>
</dbReference>
<evidence type="ECO:0000313" key="2">
    <source>
        <dbReference type="Proteomes" id="UP000709295"/>
    </source>
</evidence>